<gene>
    <name evidence="2" type="ORF">FJM51_18200</name>
</gene>
<keyword evidence="3" id="KW-1185">Reference proteome</keyword>
<sequence>MFARSNDLRAAWTFRPRLSMRGILDRLVALDALYRQRRTLASLDDRMLRDIGVTRAEVDEEIKRPLRF</sequence>
<dbReference type="EMBL" id="VFRP01000023">
    <property type="protein sequence ID" value="TPE48315.1"/>
    <property type="molecule type" value="Genomic_DNA"/>
</dbReference>
<organism evidence="2 3">
    <name type="scientific">Amaricoccus solimangrovi</name>
    <dbReference type="NCBI Taxonomy" id="2589815"/>
    <lineage>
        <taxon>Bacteria</taxon>
        <taxon>Pseudomonadati</taxon>
        <taxon>Pseudomonadota</taxon>
        <taxon>Alphaproteobacteria</taxon>
        <taxon>Rhodobacterales</taxon>
        <taxon>Paracoccaceae</taxon>
        <taxon>Amaricoccus</taxon>
    </lineage>
</organism>
<dbReference type="Pfam" id="PF06568">
    <property type="entry name" value="YjiS-like"/>
    <property type="match status" value="1"/>
</dbReference>
<accession>A0A501WIR2</accession>
<feature type="domain" description="YjiS-like" evidence="1">
    <location>
        <begin position="32"/>
        <end position="58"/>
    </location>
</feature>
<name>A0A501WIR2_9RHOB</name>
<evidence type="ECO:0000313" key="3">
    <source>
        <dbReference type="Proteomes" id="UP000319255"/>
    </source>
</evidence>
<proteinExistence type="predicted"/>
<dbReference type="AlphaFoldDB" id="A0A501WIR2"/>
<dbReference type="Proteomes" id="UP000319255">
    <property type="component" value="Unassembled WGS sequence"/>
</dbReference>
<dbReference type="RefSeq" id="WP_140455552.1">
    <property type="nucleotide sequence ID" value="NZ_VFRP01000023.1"/>
</dbReference>
<protein>
    <submittedName>
        <fullName evidence="2">DUF1127 domain-containing protein</fullName>
    </submittedName>
</protein>
<dbReference type="InterPro" id="IPR009506">
    <property type="entry name" value="YjiS-like"/>
</dbReference>
<evidence type="ECO:0000259" key="1">
    <source>
        <dbReference type="Pfam" id="PF06568"/>
    </source>
</evidence>
<evidence type="ECO:0000313" key="2">
    <source>
        <dbReference type="EMBL" id="TPE48315.1"/>
    </source>
</evidence>
<reference evidence="2 3" key="1">
    <citation type="submission" date="2019-06" db="EMBL/GenBank/DDBJ databases">
        <title>A novel bacterium of genus Amaricoccus, isolated from marine sediment.</title>
        <authorList>
            <person name="Huang H."/>
            <person name="Mo K."/>
            <person name="Hu Y."/>
        </authorList>
    </citation>
    <scope>NUCLEOTIDE SEQUENCE [LARGE SCALE GENOMIC DNA]</scope>
    <source>
        <strain evidence="2 3">HB172011</strain>
    </source>
</reference>
<dbReference type="OrthoDB" id="8096613at2"/>
<comment type="caution">
    <text evidence="2">The sequence shown here is derived from an EMBL/GenBank/DDBJ whole genome shotgun (WGS) entry which is preliminary data.</text>
</comment>